<gene>
    <name evidence="2" type="ORF">NX722_15420</name>
</gene>
<name>A0ABT3MX79_9GAMM</name>
<dbReference type="Gene3D" id="1.20.5.170">
    <property type="match status" value="1"/>
</dbReference>
<dbReference type="RefSeq" id="WP_262563723.1">
    <property type="nucleotide sequence ID" value="NZ_JAPFCC010000001.1"/>
</dbReference>
<dbReference type="Proteomes" id="UP001209854">
    <property type="component" value="Unassembled WGS sequence"/>
</dbReference>
<reference evidence="2 3" key="1">
    <citation type="submission" date="2022-10" db="EMBL/GenBank/DDBJ databases">
        <title>High-quality genome sequences of two octocoral-associated bacteria, Endozoicomonas euniceicola EF212 and Endozoicomonas gorgoniicola PS125.</title>
        <authorList>
            <person name="Chiou Y.-J."/>
            <person name="Chen Y.-H."/>
        </authorList>
    </citation>
    <scope>NUCLEOTIDE SEQUENCE [LARGE SCALE GENOMIC DNA]</scope>
    <source>
        <strain evidence="2 3">PS125</strain>
    </source>
</reference>
<evidence type="ECO:0000256" key="1">
    <source>
        <dbReference type="SAM" id="MobiDB-lite"/>
    </source>
</evidence>
<organism evidence="2 3">
    <name type="scientific">Endozoicomonas gorgoniicola</name>
    <dbReference type="NCBI Taxonomy" id="1234144"/>
    <lineage>
        <taxon>Bacteria</taxon>
        <taxon>Pseudomonadati</taxon>
        <taxon>Pseudomonadota</taxon>
        <taxon>Gammaproteobacteria</taxon>
        <taxon>Oceanospirillales</taxon>
        <taxon>Endozoicomonadaceae</taxon>
        <taxon>Endozoicomonas</taxon>
    </lineage>
</organism>
<evidence type="ECO:0008006" key="4">
    <source>
        <dbReference type="Google" id="ProtNLM"/>
    </source>
</evidence>
<protein>
    <recommendedName>
        <fullName evidence="4">DUF904 domain-containing protein</fullName>
    </recommendedName>
</protein>
<sequence>MNPSKTSSLETEVSELKALVNNLLDKIEKQDAQIRKLTTENSALREEVRHLKKLKGQPKIRPNKKDPEDV</sequence>
<dbReference type="EMBL" id="JAPFCC010000001">
    <property type="protein sequence ID" value="MCW7553983.1"/>
    <property type="molecule type" value="Genomic_DNA"/>
</dbReference>
<accession>A0ABT3MX79</accession>
<feature type="compositionally biased region" description="Basic residues" evidence="1">
    <location>
        <begin position="50"/>
        <end position="62"/>
    </location>
</feature>
<evidence type="ECO:0000313" key="2">
    <source>
        <dbReference type="EMBL" id="MCW7553983.1"/>
    </source>
</evidence>
<evidence type="ECO:0000313" key="3">
    <source>
        <dbReference type="Proteomes" id="UP001209854"/>
    </source>
</evidence>
<proteinExistence type="predicted"/>
<feature type="region of interest" description="Disordered" evidence="1">
    <location>
        <begin position="48"/>
        <end position="70"/>
    </location>
</feature>
<comment type="caution">
    <text evidence="2">The sequence shown here is derived from an EMBL/GenBank/DDBJ whole genome shotgun (WGS) entry which is preliminary data.</text>
</comment>
<keyword evidence="3" id="KW-1185">Reference proteome</keyword>